<dbReference type="GO" id="GO:0016787">
    <property type="term" value="F:hydrolase activity"/>
    <property type="evidence" value="ECO:0007669"/>
    <property type="project" value="UniProtKB-KW"/>
</dbReference>
<accession>A0A6G1HAI6</accession>
<reference evidence="5" key="1">
    <citation type="journal article" date="2020" name="Stud. Mycol.">
        <title>101 Dothideomycetes genomes: a test case for predicting lifestyles and emergence of pathogens.</title>
        <authorList>
            <person name="Haridas S."/>
            <person name="Albert R."/>
            <person name="Binder M."/>
            <person name="Bloem J."/>
            <person name="Labutti K."/>
            <person name="Salamov A."/>
            <person name="Andreopoulos B."/>
            <person name="Baker S."/>
            <person name="Barry K."/>
            <person name="Bills G."/>
            <person name="Bluhm B."/>
            <person name="Cannon C."/>
            <person name="Castanera R."/>
            <person name="Culley D."/>
            <person name="Daum C."/>
            <person name="Ezra D."/>
            <person name="Gonzalez J."/>
            <person name="Henrissat B."/>
            <person name="Kuo A."/>
            <person name="Liang C."/>
            <person name="Lipzen A."/>
            <person name="Lutzoni F."/>
            <person name="Magnuson J."/>
            <person name="Mondo S."/>
            <person name="Nolan M."/>
            <person name="Ohm R."/>
            <person name="Pangilinan J."/>
            <person name="Park H.-J."/>
            <person name="Ramirez L."/>
            <person name="Alfaro M."/>
            <person name="Sun H."/>
            <person name="Tritt A."/>
            <person name="Yoshinaga Y."/>
            <person name="Zwiers L.-H."/>
            <person name="Turgeon B."/>
            <person name="Goodwin S."/>
            <person name="Spatafora J."/>
            <person name="Crous P."/>
            <person name="Grigoriev I."/>
        </authorList>
    </citation>
    <scope>NUCLEOTIDE SEQUENCE</scope>
    <source>
        <strain evidence="5">CBS 113979</strain>
    </source>
</reference>
<evidence type="ECO:0000256" key="3">
    <source>
        <dbReference type="RuleBase" id="RU361235"/>
    </source>
</evidence>
<comment type="similarity">
    <text evidence="1 3">Belongs to the type-B carboxylesterase/lipase family.</text>
</comment>
<organism evidence="5 6">
    <name type="scientific">Aulographum hederae CBS 113979</name>
    <dbReference type="NCBI Taxonomy" id="1176131"/>
    <lineage>
        <taxon>Eukaryota</taxon>
        <taxon>Fungi</taxon>
        <taxon>Dikarya</taxon>
        <taxon>Ascomycota</taxon>
        <taxon>Pezizomycotina</taxon>
        <taxon>Dothideomycetes</taxon>
        <taxon>Pleosporomycetidae</taxon>
        <taxon>Aulographales</taxon>
        <taxon>Aulographaceae</taxon>
    </lineage>
</organism>
<sequence>MLPKTTTTPYPLPLPLGPLGSIRGISIPSAFTKKPLCHYFGGVPYALPPTGEQRFRRPRPLPGGFVYGTEEAPGVYEGQTNVCPQPDSGADVDADAAGEGRRESEDCLQVNVWVPAGEVCEGGITLINSFLGWPVYFWIPSSSKAAYRLNLLGFLASSELLSDSSDGSVGNLGFWDQRLALEWTAKKASYFGGNAGDLTVGGYSAGSHSAFHQLAYDLFLPDKQSLIKRCVMHSKSAGVQPHTLSERQAQFDELLSALSIPLSLSPSSKLSKLRSLSPKALVHASQKMTLHQFRATSGGAFIRRDLFALIQNGDFAAEMRRRNITLLTGECRDEHSLYGIWYPPLLSYLSLQTRLLADYPPSVCLAILSFYSPTQQLPRGCKDWRDAFGRIYADVQIHATERGFLSRLASVQDLVYRYRVCWRAECIDGVFPPEWGVTHSSDMPIWFWAGGEGDYLREGERRFVRRAFVDAHAVFLGGGDVRGVWGTQGMREVRRLRGDGEVDVWRDGLWDKGVELWEIDCLKPLLHPITSIARDLAKTRPAPAEKGISHLQSCIQNRCPSARHHLRLHNRSLKSYKLTVSRIFLSRSTP</sequence>
<dbReference type="PROSITE" id="PS00122">
    <property type="entry name" value="CARBOXYLESTERASE_B_1"/>
    <property type="match status" value="1"/>
</dbReference>
<evidence type="ECO:0000256" key="1">
    <source>
        <dbReference type="ARBA" id="ARBA00005964"/>
    </source>
</evidence>
<dbReference type="SUPFAM" id="SSF53474">
    <property type="entry name" value="alpha/beta-Hydrolases"/>
    <property type="match status" value="1"/>
</dbReference>
<feature type="domain" description="Carboxylesterase type B" evidence="4">
    <location>
        <begin position="146"/>
        <end position="475"/>
    </location>
</feature>
<evidence type="ECO:0000259" key="4">
    <source>
        <dbReference type="Pfam" id="PF00135"/>
    </source>
</evidence>
<dbReference type="AlphaFoldDB" id="A0A6G1HAI6"/>
<dbReference type="Pfam" id="PF00135">
    <property type="entry name" value="COesterase"/>
    <property type="match status" value="2"/>
</dbReference>
<dbReference type="EC" id="3.1.1.-" evidence="3"/>
<dbReference type="InterPro" id="IPR019826">
    <property type="entry name" value="Carboxylesterase_B_AS"/>
</dbReference>
<gene>
    <name evidence="5" type="ORF">K402DRAFT_444250</name>
</gene>
<dbReference type="EMBL" id="ML977142">
    <property type="protein sequence ID" value="KAF1990236.1"/>
    <property type="molecule type" value="Genomic_DNA"/>
</dbReference>
<dbReference type="PANTHER" id="PTHR43142:SF4">
    <property type="entry name" value="CARBOXYLIC ESTER HYDROLASE"/>
    <property type="match status" value="1"/>
</dbReference>
<evidence type="ECO:0000256" key="2">
    <source>
        <dbReference type="ARBA" id="ARBA00022801"/>
    </source>
</evidence>
<proteinExistence type="inferred from homology"/>
<evidence type="ECO:0000313" key="5">
    <source>
        <dbReference type="EMBL" id="KAF1990236.1"/>
    </source>
</evidence>
<dbReference type="Gene3D" id="3.40.50.1820">
    <property type="entry name" value="alpha/beta hydrolase"/>
    <property type="match status" value="1"/>
</dbReference>
<dbReference type="InterPro" id="IPR029058">
    <property type="entry name" value="AB_hydrolase_fold"/>
</dbReference>
<name>A0A6G1HAI6_9PEZI</name>
<dbReference type="OrthoDB" id="6846267at2759"/>
<dbReference type="Proteomes" id="UP000800041">
    <property type="component" value="Unassembled WGS sequence"/>
</dbReference>
<dbReference type="PANTHER" id="PTHR43142">
    <property type="entry name" value="CARBOXYLIC ESTER HYDROLASE"/>
    <property type="match status" value="1"/>
</dbReference>
<evidence type="ECO:0000313" key="6">
    <source>
        <dbReference type="Proteomes" id="UP000800041"/>
    </source>
</evidence>
<dbReference type="InterPro" id="IPR002018">
    <property type="entry name" value="CarbesteraseB"/>
</dbReference>
<keyword evidence="6" id="KW-1185">Reference proteome</keyword>
<keyword evidence="2 3" id="KW-0378">Hydrolase</keyword>
<feature type="domain" description="Carboxylesterase type B" evidence="4">
    <location>
        <begin position="19"/>
        <end position="139"/>
    </location>
</feature>
<protein>
    <recommendedName>
        <fullName evidence="3">Carboxylic ester hydrolase</fullName>
        <ecNumber evidence="3">3.1.1.-</ecNumber>
    </recommendedName>
</protein>